<evidence type="ECO:0000256" key="4">
    <source>
        <dbReference type="ARBA" id="ARBA00022741"/>
    </source>
</evidence>
<reference evidence="9 10" key="1">
    <citation type="submission" date="2018-12" db="EMBL/GenBank/DDBJ databases">
        <authorList>
            <person name="Grouzdev D.S."/>
            <person name="Krutkina M.S."/>
        </authorList>
    </citation>
    <scope>NUCLEOTIDE SEQUENCE [LARGE SCALE GENOMIC DNA]</scope>
    <source>
        <strain evidence="9 10">RmlP026</strain>
    </source>
</reference>
<protein>
    <submittedName>
        <fullName evidence="9">ATP-binding cassette domain-containing protein</fullName>
    </submittedName>
</protein>
<dbReference type="PANTHER" id="PTHR42788">
    <property type="entry name" value="TAURINE IMPORT ATP-BINDING PROTEIN-RELATED"/>
    <property type="match status" value="1"/>
</dbReference>
<evidence type="ECO:0000256" key="5">
    <source>
        <dbReference type="ARBA" id="ARBA00022840"/>
    </source>
</evidence>
<dbReference type="InterPro" id="IPR017871">
    <property type="entry name" value="ABC_transporter-like_CS"/>
</dbReference>
<dbReference type="SUPFAM" id="SSF52540">
    <property type="entry name" value="P-loop containing nucleoside triphosphate hydrolases"/>
    <property type="match status" value="1"/>
</dbReference>
<dbReference type="EMBL" id="QYBB01000015">
    <property type="protein sequence ID" value="RYC31256.1"/>
    <property type="molecule type" value="Genomic_DNA"/>
</dbReference>
<dbReference type="PROSITE" id="PS50893">
    <property type="entry name" value="ABC_TRANSPORTER_2"/>
    <property type="match status" value="1"/>
</dbReference>
<evidence type="ECO:0000313" key="10">
    <source>
        <dbReference type="Proteomes" id="UP000290759"/>
    </source>
</evidence>
<dbReference type="InterPro" id="IPR027417">
    <property type="entry name" value="P-loop_NTPase"/>
</dbReference>
<dbReference type="GO" id="GO:0005524">
    <property type="term" value="F:ATP binding"/>
    <property type="evidence" value="ECO:0007669"/>
    <property type="project" value="UniProtKB-KW"/>
</dbReference>
<dbReference type="SMART" id="SM00382">
    <property type="entry name" value="AAA"/>
    <property type="match status" value="1"/>
</dbReference>
<dbReference type="GO" id="GO:0016887">
    <property type="term" value="F:ATP hydrolysis activity"/>
    <property type="evidence" value="ECO:0007669"/>
    <property type="project" value="InterPro"/>
</dbReference>
<keyword evidence="7" id="KW-0472">Membrane</keyword>
<feature type="domain" description="ABC transporter" evidence="8">
    <location>
        <begin position="17"/>
        <end position="239"/>
    </location>
</feature>
<dbReference type="PROSITE" id="PS00211">
    <property type="entry name" value="ABC_TRANSPORTER_1"/>
    <property type="match status" value="1"/>
</dbReference>
<evidence type="ECO:0000313" key="9">
    <source>
        <dbReference type="EMBL" id="RYC31256.1"/>
    </source>
</evidence>
<dbReference type="InterPro" id="IPR050166">
    <property type="entry name" value="ABC_transporter_ATP-bind"/>
</dbReference>
<keyword evidence="5 9" id="KW-0067">ATP-binding</keyword>
<dbReference type="RefSeq" id="WP_129227539.1">
    <property type="nucleotide sequence ID" value="NZ_QYBB01000015.1"/>
</dbReference>
<keyword evidence="10" id="KW-1185">Reference proteome</keyword>
<accession>A0A4Q2U8G7</accession>
<dbReference type="Proteomes" id="UP000290759">
    <property type="component" value="Unassembled WGS sequence"/>
</dbReference>
<name>A0A4Q2U8G7_9HYPH</name>
<dbReference type="InterPro" id="IPR003439">
    <property type="entry name" value="ABC_transporter-like_ATP-bd"/>
</dbReference>
<dbReference type="InterPro" id="IPR003593">
    <property type="entry name" value="AAA+_ATPase"/>
</dbReference>
<evidence type="ECO:0000259" key="8">
    <source>
        <dbReference type="PROSITE" id="PS50893"/>
    </source>
</evidence>
<dbReference type="Pfam" id="PF00005">
    <property type="entry name" value="ABC_tran"/>
    <property type="match status" value="1"/>
</dbReference>
<proteinExistence type="inferred from homology"/>
<evidence type="ECO:0000256" key="7">
    <source>
        <dbReference type="ARBA" id="ARBA00023136"/>
    </source>
</evidence>
<keyword evidence="2" id="KW-0813">Transport</keyword>
<dbReference type="OrthoDB" id="9797536at2"/>
<evidence type="ECO:0000256" key="6">
    <source>
        <dbReference type="ARBA" id="ARBA00022967"/>
    </source>
</evidence>
<organism evidence="9 10">
    <name type="scientific">Lichenibacterium minor</name>
    <dbReference type="NCBI Taxonomy" id="2316528"/>
    <lineage>
        <taxon>Bacteria</taxon>
        <taxon>Pseudomonadati</taxon>
        <taxon>Pseudomonadota</taxon>
        <taxon>Alphaproteobacteria</taxon>
        <taxon>Hyphomicrobiales</taxon>
        <taxon>Lichenihabitantaceae</taxon>
        <taxon>Lichenibacterium</taxon>
    </lineage>
</organism>
<evidence type="ECO:0000256" key="3">
    <source>
        <dbReference type="ARBA" id="ARBA00022475"/>
    </source>
</evidence>
<keyword evidence="4" id="KW-0547">Nucleotide-binding</keyword>
<dbReference type="AlphaFoldDB" id="A0A4Q2U8G7"/>
<comment type="similarity">
    <text evidence="1">Belongs to the ABC transporter superfamily.</text>
</comment>
<evidence type="ECO:0000256" key="2">
    <source>
        <dbReference type="ARBA" id="ARBA00022448"/>
    </source>
</evidence>
<gene>
    <name evidence="9" type="ORF">D3273_14145</name>
</gene>
<keyword evidence="6" id="KW-1278">Translocase</keyword>
<reference evidence="9 10" key="2">
    <citation type="submission" date="2019-02" db="EMBL/GenBank/DDBJ databases">
        <title>'Lichenibacterium ramalinii' gen. nov. sp. nov., 'Lichenibacterium minor' gen. nov. sp. nov.</title>
        <authorList>
            <person name="Pankratov T."/>
        </authorList>
    </citation>
    <scope>NUCLEOTIDE SEQUENCE [LARGE SCALE GENOMIC DNA]</scope>
    <source>
        <strain evidence="9 10">RmlP026</strain>
    </source>
</reference>
<sequence length="253" mass="26452">MSAALERPAASGPGLAVTARGLSRHFGGAAVLRGLDLHVPAGQFLAVVGRSGSGKSTLLRLLGGLDRPDGGHVLLGDRGESTAARIMFQEPRLLPWATVIDNVAVGLGPRPGAGGRMRAQAVLDRVGLGARSGEWPAGLSGGQKSRVALARALVSRPRLLLLDEPLGALDALTRIEMQGLVEAAWIEGGFTAVLVTHDVSEAVTLADRLIVIEHGTITLDLSLDLPRRERRGSAQAAALERRVLDHLLGPTRS</sequence>
<evidence type="ECO:0000256" key="1">
    <source>
        <dbReference type="ARBA" id="ARBA00005417"/>
    </source>
</evidence>
<dbReference type="Gene3D" id="3.40.50.300">
    <property type="entry name" value="P-loop containing nucleotide triphosphate hydrolases"/>
    <property type="match status" value="1"/>
</dbReference>
<dbReference type="PANTHER" id="PTHR42788:SF17">
    <property type="entry name" value="ALIPHATIC SULFONATES IMPORT ATP-BINDING PROTEIN SSUB"/>
    <property type="match status" value="1"/>
</dbReference>
<keyword evidence="3" id="KW-1003">Cell membrane</keyword>
<comment type="caution">
    <text evidence="9">The sequence shown here is derived from an EMBL/GenBank/DDBJ whole genome shotgun (WGS) entry which is preliminary data.</text>
</comment>